<evidence type="ECO:0000256" key="5">
    <source>
        <dbReference type="ARBA" id="ARBA00022833"/>
    </source>
</evidence>
<dbReference type="PANTHER" id="PTHR24388:SF54">
    <property type="entry name" value="PROTEIN ESCARGOT"/>
    <property type="match status" value="1"/>
</dbReference>
<accession>V5I3V0</accession>
<evidence type="ECO:0000259" key="9">
    <source>
        <dbReference type="PROSITE" id="PS50157"/>
    </source>
</evidence>
<evidence type="ECO:0000256" key="6">
    <source>
        <dbReference type="ARBA" id="ARBA00023242"/>
    </source>
</evidence>
<dbReference type="EMBL" id="GANP01001795">
    <property type="protein sequence ID" value="JAB82673.1"/>
    <property type="molecule type" value="mRNA"/>
</dbReference>
<comment type="similarity">
    <text evidence="7">Belongs to the snail C2H2-type zinc-finger protein family.</text>
</comment>
<evidence type="ECO:0000256" key="2">
    <source>
        <dbReference type="ARBA" id="ARBA00022723"/>
    </source>
</evidence>
<dbReference type="InterPro" id="IPR050527">
    <property type="entry name" value="Snail/Krueppel_Znf"/>
</dbReference>
<dbReference type="PROSITE" id="PS50157">
    <property type="entry name" value="ZINC_FINGER_C2H2_2"/>
    <property type="match status" value="1"/>
</dbReference>
<dbReference type="InterPro" id="IPR036236">
    <property type="entry name" value="Znf_C2H2_sf"/>
</dbReference>
<evidence type="ECO:0000256" key="8">
    <source>
        <dbReference type="PROSITE-ProRule" id="PRU00042"/>
    </source>
</evidence>
<dbReference type="PANTHER" id="PTHR24388">
    <property type="entry name" value="ZINC FINGER PROTEIN"/>
    <property type="match status" value="1"/>
</dbReference>
<keyword evidence="3" id="KW-0677">Repeat</keyword>
<dbReference type="GO" id="GO:0000978">
    <property type="term" value="F:RNA polymerase II cis-regulatory region sequence-specific DNA binding"/>
    <property type="evidence" value="ECO:0007669"/>
    <property type="project" value="TreeGrafter"/>
</dbReference>
<keyword evidence="2" id="KW-0479">Metal-binding</keyword>
<evidence type="ECO:0000256" key="1">
    <source>
        <dbReference type="ARBA" id="ARBA00004123"/>
    </source>
</evidence>
<proteinExistence type="evidence at transcript level"/>
<keyword evidence="5" id="KW-0862">Zinc</keyword>
<keyword evidence="6" id="KW-0539">Nucleus</keyword>
<protein>
    <submittedName>
        <fullName evidence="10">Putative regulation of transcription</fullName>
    </submittedName>
</protein>
<name>V5I3V0_IXORI</name>
<dbReference type="GO" id="GO:0000981">
    <property type="term" value="F:DNA-binding transcription factor activity, RNA polymerase II-specific"/>
    <property type="evidence" value="ECO:0007669"/>
    <property type="project" value="TreeGrafter"/>
</dbReference>
<dbReference type="SUPFAM" id="SSF57667">
    <property type="entry name" value="beta-beta-alpha zinc fingers"/>
    <property type="match status" value="1"/>
</dbReference>
<evidence type="ECO:0000256" key="4">
    <source>
        <dbReference type="ARBA" id="ARBA00022771"/>
    </source>
</evidence>
<organism evidence="10">
    <name type="scientific">Ixodes ricinus</name>
    <name type="common">Common tick</name>
    <name type="synonym">Acarus ricinus</name>
    <dbReference type="NCBI Taxonomy" id="34613"/>
    <lineage>
        <taxon>Eukaryota</taxon>
        <taxon>Metazoa</taxon>
        <taxon>Ecdysozoa</taxon>
        <taxon>Arthropoda</taxon>
        <taxon>Chelicerata</taxon>
        <taxon>Arachnida</taxon>
        <taxon>Acari</taxon>
        <taxon>Parasitiformes</taxon>
        <taxon>Ixodida</taxon>
        <taxon>Ixodoidea</taxon>
        <taxon>Ixodidae</taxon>
        <taxon>Ixodinae</taxon>
        <taxon>Ixodes</taxon>
    </lineage>
</organism>
<keyword evidence="4 8" id="KW-0863">Zinc-finger</keyword>
<dbReference type="InterPro" id="IPR013087">
    <property type="entry name" value="Znf_C2H2_type"/>
</dbReference>
<dbReference type="AlphaFoldDB" id="V5I3V0"/>
<feature type="domain" description="C2H2-type" evidence="9">
    <location>
        <begin position="86"/>
        <end position="113"/>
    </location>
</feature>
<sequence>MEPTQSLSLGEGAALLGETSCPLKATEDIWFGCCSCTYVTRDQHEIVNHLVAHGDEQYKYQPPSMSPASGSQVLSNTQKQKRDRLFKCKLCPQAFFCNSLLIHHIQTHTGEKPFKCKLCPQAFSD</sequence>
<dbReference type="Gene3D" id="3.30.160.60">
    <property type="entry name" value="Classic Zinc Finger"/>
    <property type="match status" value="2"/>
</dbReference>
<comment type="subcellular location">
    <subcellularLocation>
        <location evidence="1">Nucleus</location>
    </subcellularLocation>
</comment>
<dbReference type="PROSITE" id="PS00028">
    <property type="entry name" value="ZINC_FINGER_C2H2_1"/>
    <property type="match status" value="1"/>
</dbReference>
<reference evidence="10" key="1">
    <citation type="journal article" date="2015" name="Sci. Rep.">
        <title>Tissue- and time-dependent transcription in Ixodes ricinus salivary glands and midguts when blood feeding on the vertebrate host.</title>
        <authorList>
            <person name="Kotsyfakis M."/>
            <person name="Schwarz A."/>
            <person name="Erhart J."/>
            <person name="Ribeiro J.M."/>
        </authorList>
    </citation>
    <scope>NUCLEOTIDE SEQUENCE</scope>
    <source>
        <tissue evidence="10">Salivary gland and midgut</tissue>
    </source>
</reference>
<evidence type="ECO:0000256" key="7">
    <source>
        <dbReference type="ARBA" id="ARBA00037948"/>
    </source>
</evidence>
<dbReference type="GO" id="GO:0005634">
    <property type="term" value="C:nucleus"/>
    <property type="evidence" value="ECO:0007669"/>
    <property type="project" value="UniProtKB-SubCell"/>
</dbReference>
<evidence type="ECO:0000313" key="10">
    <source>
        <dbReference type="EMBL" id="JAB82673.1"/>
    </source>
</evidence>
<dbReference type="GO" id="GO:0008270">
    <property type="term" value="F:zinc ion binding"/>
    <property type="evidence" value="ECO:0007669"/>
    <property type="project" value="UniProtKB-KW"/>
</dbReference>
<dbReference type="SMART" id="SM00355">
    <property type="entry name" value="ZnF_C2H2"/>
    <property type="match status" value="2"/>
</dbReference>
<evidence type="ECO:0000256" key="3">
    <source>
        <dbReference type="ARBA" id="ARBA00022737"/>
    </source>
</evidence>